<sequence>MVLTICGDRIMITCMQHNIKGAVQKAWEAAWDRGEVDAFDEILHPDYRRVSTRSGRITDAASLKQEILDARSAFPDLETTIDRIVVDDDGESAAVFWHSVGTFGNDLNGVPATGRRVETRGSNLLELRDGRVASEQVTWDQSELLADVGVPSLRSAFEEAAEEVVVDDLSGVPSIDALKAFNRQFITGVTVVTTIDEEGKPRGLAANSYASVSLDPPLVLICVQKSTSTHAPLYKATHLGINIMSVEQRDTVGVFASREPDKFARLAWHHGPAGSPLIDGSAASIEAEIKERFLTKTHTVFISKVTHAEAAEVDAMIYKAGKFFDSSELSELQ</sequence>
<dbReference type="AlphaFoldDB" id="A0A916NPD1"/>
<keyword evidence="4" id="KW-1185">Reference proteome</keyword>
<proteinExistence type="predicted"/>
<dbReference type="InterPro" id="IPR050268">
    <property type="entry name" value="NADH-dep_flavin_reductase"/>
</dbReference>
<reference evidence="3" key="1">
    <citation type="submission" date="2021-06" db="EMBL/GenBank/DDBJ databases">
        <authorList>
            <person name="Criscuolo A."/>
        </authorList>
    </citation>
    <scope>NUCLEOTIDE SEQUENCE</scope>
    <source>
        <strain evidence="3">CIP111803</strain>
    </source>
</reference>
<organism evidence="3 4">
    <name type="scientific">Leucobacter soli</name>
    <dbReference type="NCBI Taxonomy" id="2812850"/>
    <lineage>
        <taxon>Bacteria</taxon>
        <taxon>Bacillati</taxon>
        <taxon>Actinomycetota</taxon>
        <taxon>Actinomycetes</taxon>
        <taxon>Micrococcales</taxon>
        <taxon>Microbacteriaceae</taxon>
        <taxon>Leucobacter</taxon>
    </lineage>
</organism>
<dbReference type="GO" id="GO:0030638">
    <property type="term" value="P:polyketide metabolic process"/>
    <property type="evidence" value="ECO:0007669"/>
    <property type="project" value="InterPro"/>
</dbReference>
<evidence type="ECO:0000256" key="1">
    <source>
        <dbReference type="ARBA" id="ARBA00023002"/>
    </source>
</evidence>
<dbReference type="Proteomes" id="UP000693892">
    <property type="component" value="Unassembled WGS sequence"/>
</dbReference>
<accession>A0A916NPD1</accession>
<dbReference type="InterPro" id="IPR002563">
    <property type="entry name" value="Flavin_Rdtase-like_dom"/>
</dbReference>
<gene>
    <name evidence="3" type="primary">rutF_6</name>
    <name evidence="3" type="ORF">LEUCIP111803_01720</name>
</gene>
<dbReference type="InterPro" id="IPR009959">
    <property type="entry name" value="Cyclase_SnoaL-like"/>
</dbReference>
<protein>
    <submittedName>
        <fullName evidence="3">FMN reductase (NADH) RutF</fullName>
        <ecNumber evidence="3">1.5.1.42</ecNumber>
    </submittedName>
</protein>
<evidence type="ECO:0000259" key="2">
    <source>
        <dbReference type="SMART" id="SM00903"/>
    </source>
</evidence>
<evidence type="ECO:0000313" key="3">
    <source>
        <dbReference type="EMBL" id="CAG7613649.1"/>
    </source>
</evidence>
<dbReference type="GO" id="GO:0042602">
    <property type="term" value="F:riboflavin reductase (NADPH) activity"/>
    <property type="evidence" value="ECO:0007669"/>
    <property type="project" value="TreeGrafter"/>
</dbReference>
<dbReference type="PANTHER" id="PTHR30466:SF1">
    <property type="entry name" value="FMN REDUCTASE (NADH) RUTF"/>
    <property type="match status" value="1"/>
</dbReference>
<name>A0A916NPD1_9MICO</name>
<dbReference type="Pfam" id="PF01613">
    <property type="entry name" value="Flavin_Reduct"/>
    <property type="match status" value="1"/>
</dbReference>
<keyword evidence="1 3" id="KW-0560">Oxidoreductase</keyword>
<dbReference type="GO" id="GO:0010181">
    <property type="term" value="F:FMN binding"/>
    <property type="evidence" value="ECO:0007669"/>
    <property type="project" value="InterPro"/>
</dbReference>
<comment type="caution">
    <text evidence="3">The sequence shown here is derived from an EMBL/GenBank/DDBJ whole genome shotgun (WGS) entry which is preliminary data.</text>
</comment>
<dbReference type="PANTHER" id="PTHR30466">
    <property type="entry name" value="FLAVIN REDUCTASE"/>
    <property type="match status" value="1"/>
</dbReference>
<dbReference type="EMBL" id="CAJVAP010000018">
    <property type="protein sequence ID" value="CAG7613649.1"/>
    <property type="molecule type" value="Genomic_DNA"/>
</dbReference>
<dbReference type="SMART" id="SM00903">
    <property type="entry name" value="Flavin_Reduct"/>
    <property type="match status" value="1"/>
</dbReference>
<dbReference type="Pfam" id="PF07366">
    <property type="entry name" value="SnoaL"/>
    <property type="match status" value="1"/>
</dbReference>
<dbReference type="EC" id="1.5.1.42" evidence="3"/>
<evidence type="ECO:0000313" key="4">
    <source>
        <dbReference type="Proteomes" id="UP000693892"/>
    </source>
</evidence>
<feature type="domain" description="Flavin reductase like" evidence="2">
    <location>
        <begin position="182"/>
        <end position="325"/>
    </location>
</feature>
<dbReference type="GO" id="GO:0052874">
    <property type="term" value="F:FMN reductase (NADH) activity"/>
    <property type="evidence" value="ECO:0007669"/>
    <property type="project" value="UniProtKB-EC"/>
</dbReference>